<feature type="compositionally biased region" description="Basic and acidic residues" evidence="1">
    <location>
        <begin position="159"/>
        <end position="202"/>
    </location>
</feature>
<comment type="caution">
    <text evidence="2">The sequence shown here is derived from an EMBL/GenBank/DDBJ whole genome shotgun (WGS) entry which is preliminary data.</text>
</comment>
<evidence type="ECO:0000313" key="3">
    <source>
        <dbReference type="Proteomes" id="UP000481288"/>
    </source>
</evidence>
<proteinExistence type="predicted"/>
<name>A0A7D8YTU6_9HELO</name>
<evidence type="ECO:0000256" key="1">
    <source>
        <dbReference type="SAM" id="MobiDB-lite"/>
    </source>
</evidence>
<sequence length="209" mass="23712">MPFFSKIQVAIGNLIYPSSERRPSTSSSDAGGGFEQMVHIYSCKPGSKAFKRGTVSIDPCNNGPNLITKDAVRCVRGQPTGPGMNIKAFNDEEMMTGGVVELCFSAPETGIGRRRRCYTKKFHCVPRIADGIDMILNHDFYMEAYADKVPGVLMIRSGQKKESTEGKRRREERERKQEDNARRQEAERREQVRAAEENRQAQERAYYYS</sequence>
<dbReference type="OrthoDB" id="3548909at2759"/>
<gene>
    <name evidence="2" type="ORF">LCER1_G007993</name>
</gene>
<protein>
    <submittedName>
        <fullName evidence="2">Uncharacterized protein</fullName>
    </submittedName>
</protein>
<dbReference type="Proteomes" id="UP000481288">
    <property type="component" value="Unassembled WGS sequence"/>
</dbReference>
<dbReference type="AlphaFoldDB" id="A0A7D8YTU6"/>
<reference evidence="2 3" key="1">
    <citation type="submission" date="2018-05" db="EMBL/GenBank/DDBJ databases">
        <title>Whole genome sequencing for identification of molecular markers to develop diagnostic detection tools for the regulated plant pathogen Lachnellula willkommii.</title>
        <authorList>
            <person name="Giroux E."/>
            <person name="Bilodeau G."/>
        </authorList>
    </citation>
    <scope>NUCLEOTIDE SEQUENCE [LARGE SCALE GENOMIC DNA]</scope>
    <source>
        <strain evidence="2 3">CBS 625.97</strain>
    </source>
</reference>
<organism evidence="2 3">
    <name type="scientific">Lachnellula cervina</name>
    <dbReference type="NCBI Taxonomy" id="1316786"/>
    <lineage>
        <taxon>Eukaryota</taxon>
        <taxon>Fungi</taxon>
        <taxon>Dikarya</taxon>
        <taxon>Ascomycota</taxon>
        <taxon>Pezizomycotina</taxon>
        <taxon>Leotiomycetes</taxon>
        <taxon>Helotiales</taxon>
        <taxon>Lachnaceae</taxon>
        <taxon>Lachnellula</taxon>
    </lineage>
</organism>
<dbReference type="EMBL" id="QGMG01001015">
    <property type="protein sequence ID" value="TVY50758.1"/>
    <property type="molecule type" value="Genomic_DNA"/>
</dbReference>
<feature type="region of interest" description="Disordered" evidence="1">
    <location>
        <begin position="157"/>
        <end position="209"/>
    </location>
</feature>
<accession>A0A7D8YTU6</accession>
<keyword evidence="3" id="KW-1185">Reference proteome</keyword>
<evidence type="ECO:0000313" key="2">
    <source>
        <dbReference type="EMBL" id="TVY50758.1"/>
    </source>
</evidence>